<keyword evidence="3" id="KW-1185">Reference proteome</keyword>
<evidence type="ECO:0000256" key="1">
    <source>
        <dbReference type="SAM" id="MobiDB-lite"/>
    </source>
</evidence>
<protein>
    <submittedName>
        <fullName evidence="2">Uncharacterized protein</fullName>
    </submittedName>
</protein>
<feature type="region of interest" description="Disordered" evidence="1">
    <location>
        <begin position="1"/>
        <end position="22"/>
    </location>
</feature>
<sequence>MKDNNSSPSNNKPGQKTATKLQNSMVTITQPNDNVIQREKIAQPPRNHTNHKSAECRNRTKAARTEPKAVGRNHEIHNNEAIKAEITIARKNKRKKRC</sequence>
<accession>A0A397W183</accession>
<feature type="compositionally biased region" description="Basic and acidic residues" evidence="1">
    <location>
        <begin position="52"/>
        <end position="74"/>
    </location>
</feature>
<dbReference type="AlphaFoldDB" id="A0A397W183"/>
<evidence type="ECO:0000313" key="2">
    <source>
        <dbReference type="EMBL" id="RIB28490.1"/>
    </source>
</evidence>
<name>A0A397W183_9GLOM</name>
<dbReference type="EMBL" id="QKWP01000064">
    <property type="protein sequence ID" value="RIB28490.1"/>
    <property type="molecule type" value="Genomic_DNA"/>
</dbReference>
<reference evidence="2 3" key="1">
    <citation type="submission" date="2018-06" db="EMBL/GenBank/DDBJ databases">
        <title>Comparative genomics reveals the genomic features of Rhizophagus irregularis, R. cerebriforme, R. diaphanum and Gigaspora rosea, and their symbiotic lifestyle signature.</title>
        <authorList>
            <person name="Morin E."/>
            <person name="San Clemente H."/>
            <person name="Chen E.C.H."/>
            <person name="De La Providencia I."/>
            <person name="Hainaut M."/>
            <person name="Kuo A."/>
            <person name="Kohler A."/>
            <person name="Murat C."/>
            <person name="Tang N."/>
            <person name="Roy S."/>
            <person name="Loubradou J."/>
            <person name="Henrissat B."/>
            <person name="Grigoriev I.V."/>
            <person name="Corradi N."/>
            <person name="Roux C."/>
            <person name="Martin F.M."/>
        </authorList>
    </citation>
    <scope>NUCLEOTIDE SEQUENCE [LARGE SCALE GENOMIC DNA]</scope>
    <source>
        <strain evidence="2 3">DAOM 194757</strain>
    </source>
</reference>
<feature type="compositionally biased region" description="Low complexity" evidence="1">
    <location>
        <begin position="1"/>
        <end position="11"/>
    </location>
</feature>
<dbReference type="Proteomes" id="UP000266673">
    <property type="component" value="Unassembled WGS sequence"/>
</dbReference>
<organism evidence="2 3">
    <name type="scientific">Gigaspora rosea</name>
    <dbReference type="NCBI Taxonomy" id="44941"/>
    <lineage>
        <taxon>Eukaryota</taxon>
        <taxon>Fungi</taxon>
        <taxon>Fungi incertae sedis</taxon>
        <taxon>Mucoromycota</taxon>
        <taxon>Glomeromycotina</taxon>
        <taxon>Glomeromycetes</taxon>
        <taxon>Diversisporales</taxon>
        <taxon>Gigasporaceae</taxon>
        <taxon>Gigaspora</taxon>
    </lineage>
</organism>
<feature type="region of interest" description="Disordered" evidence="1">
    <location>
        <begin position="42"/>
        <end position="74"/>
    </location>
</feature>
<evidence type="ECO:0000313" key="3">
    <source>
        <dbReference type="Proteomes" id="UP000266673"/>
    </source>
</evidence>
<feature type="compositionally biased region" description="Polar residues" evidence="1">
    <location>
        <begin position="12"/>
        <end position="22"/>
    </location>
</feature>
<proteinExistence type="predicted"/>
<comment type="caution">
    <text evidence="2">The sequence shown here is derived from an EMBL/GenBank/DDBJ whole genome shotgun (WGS) entry which is preliminary data.</text>
</comment>
<gene>
    <name evidence="2" type="ORF">C2G38_2157820</name>
</gene>